<feature type="transmembrane region" description="Helical" evidence="9">
    <location>
        <begin position="12"/>
        <end position="31"/>
    </location>
</feature>
<dbReference type="GO" id="GO:0015217">
    <property type="term" value="F:ADP transmembrane transporter activity"/>
    <property type="evidence" value="ECO:0007669"/>
    <property type="project" value="TreeGrafter"/>
</dbReference>
<dbReference type="InterPro" id="IPR023395">
    <property type="entry name" value="MCP_dom_sf"/>
</dbReference>
<feature type="region of interest" description="Disordered" evidence="8">
    <location>
        <begin position="161"/>
        <end position="205"/>
    </location>
</feature>
<evidence type="ECO:0000256" key="2">
    <source>
        <dbReference type="ARBA" id="ARBA00006375"/>
    </source>
</evidence>
<evidence type="ECO:0000256" key="6">
    <source>
        <dbReference type="ARBA" id="ARBA00022989"/>
    </source>
</evidence>
<feature type="compositionally biased region" description="Polar residues" evidence="8">
    <location>
        <begin position="191"/>
        <end position="205"/>
    </location>
</feature>
<feature type="compositionally biased region" description="Low complexity" evidence="8">
    <location>
        <begin position="165"/>
        <end position="186"/>
    </location>
</feature>
<feature type="transmembrane region" description="Helical" evidence="9">
    <location>
        <begin position="80"/>
        <end position="100"/>
    </location>
</feature>
<keyword evidence="4 9" id="KW-0812">Transmembrane</keyword>
<keyword evidence="3" id="KW-0813">Transport</keyword>
<sequence>MAGTSNKAEALADAVSGVVGTLVSLWCFYPIERLKTNAQAGTNGSTTGGSSLSSSSSSLSLKPLLLLLKQSFRGCGTKSLHATASSFCYFYFYSWILSFYNNKRRIRLNDSINNNTTSGNGGQLSHPLPPLRPSTRLLLAAIAAMLNTFVTLPLDVLSSQHTVGSNNNATNTSTTKTKTKTTTTTTKSKRMSSVTAWASTSESVSENRAIMTRAWNSIGDDDIDDDDYDDKEGMPPNTTTKTTNTTSRHRKASTAGTGTSLASSPASSAEPSSVVELVFHEAFSCSEDLFSRHGKDDSKNDNNINDNNANTNAFTNAFTNASRCSSSNSDNSNNNSAGNFSRGSANSSSNSSVLSRNNEDYKARWRERQLRRKKLKNQRQQQQLQSSIASFRIHCLGRSSRSNSPSRYYTNRITNLVLKWSKLWKGLAPALLLCSNPSIHYTVFDVLKTKLVASKSSSGSKRQHNTTNTQQQQYKLSVSEAFVLGLVSKFIATIVTYPLIRAKVLMMVRGDDEEEEDDDDDSRTENDENNNTNNNYNNNDTTTTTTKMRMRRSASSSSLVSVLQESYQRDGGVKGLYKGCDWQLIHTLLKSALMMAIREQITGTSRALFKVPLLAKGKE</sequence>
<evidence type="ECO:0000256" key="9">
    <source>
        <dbReference type="SAM" id="Phobius"/>
    </source>
</evidence>
<keyword evidence="6 9" id="KW-1133">Transmembrane helix</keyword>
<feature type="region of interest" description="Disordered" evidence="8">
    <location>
        <begin position="322"/>
        <end position="360"/>
    </location>
</feature>
<evidence type="ECO:0000256" key="4">
    <source>
        <dbReference type="ARBA" id="ARBA00022692"/>
    </source>
</evidence>
<dbReference type="AlphaFoldDB" id="A0A7S4ENG2"/>
<evidence type="ECO:0000256" key="5">
    <source>
        <dbReference type="ARBA" id="ARBA00022737"/>
    </source>
</evidence>
<proteinExistence type="inferred from homology"/>
<dbReference type="PANTHER" id="PTHR45939:SF1">
    <property type="entry name" value="MITOCHONDRIAL THIAMINE PYROPHOSPHATE CARRIER 1-RELATED"/>
    <property type="match status" value="1"/>
</dbReference>
<name>A0A7S4ENG2_9STRA</name>
<feature type="region of interest" description="Disordered" evidence="8">
    <location>
        <begin position="512"/>
        <end position="553"/>
    </location>
</feature>
<dbReference type="GO" id="GO:0016020">
    <property type="term" value="C:membrane"/>
    <property type="evidence" value="ECO:0007669"/>
    <property type="project" value="UniProtKB-SubCell"/>
</dbReference>
<dbReference type="EMBL" id="HBIX01025937">
    <property type="protein sequence ID" value="CAE0725017.1"/>
    <property type="molecule type" value="Transcribed_RNA"/>
</dbReference>
<feature type="region of interest" description="Disordered" evidence="8">
    <location>
        <begin position="221"/>
        <end position="268"/>
    </location>
</feature>
<feature type="compositionally biased region" description="Low complexity" evidence="8">
    <location>
        <begin position="253"/>
        <end position="268"/>
    </location>
</feature>
<feature type="compositionally biased region" description="Low complexity" evidence="8">
    <location>
        <begin position="237"/>
        <end position="246"/>
    </location>
</feature>
<evidence type="ECO:0000256" key="1">
    <source>
        <dbReference type="ARBA" id="ARBA00004370"/>
    </source>
</evidence>
<feature type="compositionally biased region" description="Acidic residues" evidence="8">
    <location>
        <begin position="512"/>
        <end position="522"/>
    </location>
</feature>
<organism evidence="10">
    <name type="scientific">Pseudo-nitzschia australis</name>
    <dbReference type="NCBI Taxonomy" id="44445"/>
    <lineage>
        <taxon>Eukaryota</taxon>
        <taxon>Sar</taxon>
        <taxon>Stramenopiles</taxon>
        <taxon>Ochrophyta</taxon>
        <taxon>Bacillariophyta</taxon>
        <taxon>Bacillariophyceae</taxon>
        <taxon>Bacillariophycidae</taxon>
        <taxon>Bacillariales</taxon>
        <taxon>Bacillariaceae</taxon>
        <taxon>Pseudo-nitzschia</taxon>
    </lineage>
</organism>
<protein>
    <submittedName>
        <fullName evidence="10">Uncharacterized protein</fullName>
    </submittedName>
</protein>
<evidence type="ECO:0000256" key="8">
    <source>
        <dbReference type="SAM" id="MobiDB-lite"/>
    </source>
</evidence>
<dbReference type="PANTHER" id="PTHR45939">
    <property type="entry name" value="PEROXISOMAL MEMBRANE PROTEIN PMP34-RELATED"/>
    <property type="match status" value="1"/>
</dbReference>
<evidence type="ECO:0000313" key="10">
    <source>
        <dbReference type="EMBL" id="CAE0725017.1"/>
    </source>
</evidence>
<comment type="subcellular location">
    <subcellularLocation>
        <location evidence="1">Membrane</location>
    </subcellularLocation>
</comment>
<evidence type="ECO:0000256" key="3">
    <source>
        <dbReference type="ARBA" id="ARBA00022448"/>
    </source>
</evidence>
<dbReference type="Gene3D" id="1.50.40.10">
    <property type="entry name" value="Mitochondrial carrier domain"/>
    <property type="match status" value="2"/>
</dbReference>
<reference evidence="10" key="1">
    <citation type="submission" date="2021-01" db="EMBL/GenBank/DDBJ databases">
        <authorList>
            <person name="Corre E."/>
            <person name="Pelletier E."/>
            <person name="Niang G."/>
            <person name="Scheremetjew M."/>
            <person name="Finn R."/>
            <person name="Kale V."/>
            <person name="Holt S."/>
            <person name="Cochrane G."/>
            <person name="Meng A."/>
            <person name="Brown T."/>
            <person name="Cohen L."/>
        </authorList>
    </citation>
    <scope>NUCLEOTIDE SEQUENCE</scope>
    <source>
        <strain evidence="10">10249 10 AB</strain>
    </source>
</reference>
<feature type="compositionally biased region" description="Low complexity" evidence="8">
    <location>
        <begin position="529"/>
        <end position="546"/>
    </location>
</feature>
<feature type="compositionally biased region" description="Acidic residues" evidence="8">
    <location>
        <begin position="221"/>
        <end position="230"/>
    </location>
</feature>
<evidence type="ECO:0000256" key="7">
    <source>
        <dbReference type="ARBA" id="ARBA00023136"/>
    </source>
</evidence>
<dbReference type="SUPFAM" id="SSF103506">
    <property type="entry name" value="Mitochondrial carrier"/>
    <property type="match status" value="2"/>
</dbReference>
<accession>A0A7S4ENG2</accession>
<comment type="similarity">
    <text evidence="2">Belongs to the mitochondrial carrier (TC 2.A.29) family.</text>
</comment>
<gene>
    <name evidence="10" type="ORF">PAUS00366_LOCUS17774</name>
</gene>
<keyword evidence="5" id="KW-0677">Repeat</keyword>
<feature type="compositionally biased region" description="Low complexity" evidence="8">
    <location>
        <begin position="322"/>
        <end position="356"/>
    </location>
</feature>
<keyword evidence="7 9" id="KW-0472">Membrane</keyword>
<dbReference type="InterPro" id="IPR052217">
    <property type="entry name" value="Mito/Peroxisomal_Carrier"/>
</dbReference>